<dbReference type="PROSITE" id="PS50943">
    <property type="entry name" value="HTH_CROC1"/>
    <property type="match status" value="1"/>
</dbReference>
<reference evidence="2 3" key="1">
    <citation type="submission" date="2017-09" db="EMBL/GenBank/DDBJ databases">
        <title>Large-scale bioinformatics analysis of Bacillus genomes uncovers conserved roles of natural products in bacterial physiology.</title>
        <authorList>
            <consortium name="Agbiome Team Llc"/>
            <person name="Bleich R.M."/>
            <person name="Grubbs K.J."/>
            <person name="Santa Maria K.C."/>
            <person name="Allen S.E."/>
            <person name="Farag S."/>
            <person name="Shank E.A."/>
            <person name="Bowers A."/>
        </authorList>
    </citation>
    <scope>NUCLEOTIDE SEQUENCE [LARGE SCALE GENOMIC DNA]</scope>
    <source>
        <strain evidence="2 3">AFS009893</strain>
    </source>
</reference>
<dbReference type="SUPFAM" id="SSF47413">
    <property type="entry name" value="lambda repressor-like DNA-binding domains"/>
    <property type="match status" value="1"/>
</dbReference>
<evidence type="ECO:0000313" key="3">
    <source>
        <dbReference type="Proteomes" id="UP000219775"/>
    </source>
</evidence>
<sequence length="72" mass="8400">MTVNISFNLNEICRLYKINYADLSRRSGIDRAYLYNIQRRQSVSLKNLGRIAAALKIENPTELLTIEIEKRN</sequence>
<dbReference type="Proteomes" id="UP000219775">
    <property type="component" value="Unassembled WGS sequence"/>
</dbReference>
<dbReference type="EMBL" id="NUDP01000023">
    <property type="protein sequence ID" value="PEM71335.1"/>
    <property type="molecule type" value="Genomic_DNA"/>
</dbReference>
<dbReference type="InterPro" id="IPR010982">
    <property type="entry name" value="Lambda_DNA-bd_dom_sf"/>
</dbReference>
<dbReference type="GO" id="GO:0003677">
    <property type="term" value="F:DNA binding"/>
    <property type="evidence" value="ECO:0007669"/>
    <property type="project" value="InterPro"/>
</dbReference>
<gene>
    <name evidence="2" type="ORF">CN613_05115</name>
</gene>
<feature type="domain" description="HTH cro/C1-type" evidence="1">
    <location>
        <begin position="21"/>
        <end position="63"/>
    </location>
</feature>
<dbReference type="Pfam" id="PF13443">
    <property type="entry name" value="HTH_26"/>
    <property type="match status" value="1"/>
</dbReference>
<dbReference type="RefSeq" id="WP_097969574.1">
    <property type="nucleotide sequence ID" value="NZ_NUAS01000056.1"/>
</dbReference>
<protein>
    <recommendedName>
        <fullName evidence="1">HTH cro/C1-type domain-containing protein</fullName>
    </recommendedName>
</protein>
<evidence type="ECO:0000313" key="2">
    <source>
        <dbReference type="EMBL" id="PEM71335.1"/>
    </source>
</evidence>
<accession>A0A2C4FWM8</accession>
<dbReference type="InterPro" id="IPR001387">
    <property type="entry name" value="Cro/C1-type_HTH"/>
</dbReference>
<evidence type="ECO:0000259" key="1">
    <source>
        <dbReference type="PROSITE" id="PS50943"/>
    </source>
</evidence>
<organism evidence="2 3">
    <name type="scientific">Bacillus pseudomycoides</name>
    <dbReference type="NCBI Taxonomy" id="64104"/>
    <lineage>
        <taxon>Bacteria</taxon>
        <taxon>Bacillati</taxon>
        <taxon>Bacillota</taxon>
        <taxon>Bacilli</taxon>
        <taxon>Bacillales</taxon>
        <taxon>Bacillaceae</taxon>
        <taxon>Bacillus</taxon>
        <taxon>Bacillus cereus group</taxon>
    </lineage>
</organism>
<comment type="caution">
    <text evidence="2">The sequence shown here is derived from an EMBL/GenBank/DDBJ whole genome shotgun (WGS) entry which is preliminary data.</text>
</comment>
<dbReference type="Gene3D" id="1.10.260.40">
    <property type="entry name" value="lambda repressor-like DNA-binding domains"/>
    <property type="match status" value="1"/>
</dbReference>
<dbReference type="AlphaFoldDB" id="A0A2C4FWM8"/>
<name>A0A2C4FWM8_9BACI</name>
<proteinExistence type="predicted"/>